<keyword evidence="6" id="KW-0508">mRNA splicing</keyword>
<dbReference type="CDD" id="cd12442">
    <property type="entry name" value="RRM_RBM48"/>
    <property type="match status" value="1"/>
</dbReference>
<dbReference type="GO" id="GO:0006397">
    <property type="term" value="P:mRNA processing"/>
    <property type="evidence" value="ECO:0007669"/>
    <property type="project" value="UniProtKB-KW"/>
</dbReference>
<dbReference type="InterPro" id="IPR034264">
    <property type="entry name" value="RBM48_RRM"/>
</dbReference>
<dbReference type="EMBL" id="CAKOGL010000001">
    <property type="protein sequence ID" value="CAH2083556.1"/>
    <property type="molecule type" value="Genomic_DNA"/>
</dbReference>
<evidence type="ECO:0000256" key="3">
    <source>
        <dbReference type="ARBA" id="ARBA00022664"/>
    </source>
</evidence>
<dbReference type="GO" id="GO:0005654">
    <property type="term" value="C:nucleoplasm"/>
    <property type="evidence" value="ECO:0007669"/>
    <property type="project" value="TreeGrafter"/>
</dbReference>
<evidence type="ECO:0000313" key="8">
    <source>
        <dbReference type="EMBL" id="CAH2083556.1"/>
    </source>
</evidence>
<dbReference type="GO" id="GO:0003723">
    <property type="term" value="F:RNA binding"/>
    <property type="evidence" value="ECO:0007669"/>
    <property type="project" value="UniProtKB-KW"/>
</dbReference>
<evidence type="ECO:0000256" key="6">
    <source>
        <dbReference type="ARBA" id="ARBA00023187"/>
    </source>
</evidence>
<proteinExistence type="inferred from homology"/>
<accession>A0AAU9T939</accession>
<evidence type="ECO:0000313" key="9">
    <source>
        <dbReference type="Proteomes" id="UP001153954"/>
    </source>
</evidence>
<gene>
    <name evidence="8" type="ORF">EEDITHA_LOCUS219</name>
</gene>
<keyword evidence="5" id="KW-0694">RNA-binding</keyword>
<name>A0AAU9T939_EUPED</name>
<reference evidence="8" key="1">
    <citation type="submission" date="2022-03" db="EMBL/GenBank/DDBJ databases">
        <authorList>
            <person name="Tunstrom K."/>
        </authorList>
    </citation>
    <scope>NUCLEOTIDE SEQUENCE</scope>
</reference>
<protein>
    <recommendedName>
        <fullName evidence="2">RNA-binding protein 48</fullName>
    </recommendedName>
</protein>
<dbReference type="PANTHER" id="PTHR20957:SF0">
    <property type="entry name" value="RNA-BINDING PROTEIN 48"/>
    <property type="match status" value="1"/>
</dbReference>
<dbReference type="InterPro" id="IPR035979">
    <property type="entry name" value="RBD_domain_sf"/>
</dbReference>
<evidence type="ECO:0000256" key="7">
    <source>
        <dbReference type="ARBA" id="ARBA00035004"/>
    </source>
</evidence>
<sequence length="291" mass="33942">MEQNKESDKVLLPHHEQQSLCTTRLPYRQGRKLTAVKVYSITKESNHLLIFGVPSLNLRQETKALFMKFGKLLQFNISTQHAAEPFTETYHAQYEKPQQARVAKRMLDTKNFYGGSLHVCYAPEFETIEETRQKLIQRQRDVVYRLKNLQKEVKTIPDVPEICNTNNVTYNEPKKLNMGQINTISIGKQIREVVYKKKKNNKRFKCNVEEKCVNNEIIKKNTSIEIEKPSLSYNLMDNSKEIEVVDCTNINSEVVTNINEGLNYNKFGTEIIKKIPEKPVNKIHFYINKKS</sequence>
<organism evidence="8 9">
    <name type="scientific">Euphydryas editha</name>
    <name type="common">Edith's checkerspot</name>
    <dbReference type="NCBI Taxonomy" id="104508"/>
    <lineage>
        <taxon>Eukaryota</taxon>
        <taxon>Metazoa</taxon>
        <taxon>Ecdysozoa</taxon>
        <taxon>Arthropoda</taxon>
        <taxon>Hexapoda</taxon>
        <taxon>Insecta</taxon>
        <taxon>Pterygota</taxon>
        <taxon>Neoptera</taxon>
        <taxon>Endopterygota</taxon>
        <taxon>Lepidoptera</taxon>
        <taxon>Glossata</taxon>
        <taxon>Ditrysia</taxon>
        <taxon>Papilionoidea</taxon>
        <taxon>Nymphalidae</taxon>
        <taxon>Nymphalinae</taxon>
        <taxon>Euphydryas</taxon>
    </lineage>
</organism>
<comment type="caution">
    <text evidence="8">The sequence shown here is derived from an EMBL/GenBank/DDBJ whole genome shotgun (WGS) entry which is preliminary data.</text>
</comment>
<dbReference type="GO" id="GO:0005681">
    <property type="term" value="C:spliceosomal complex"/>
    <property type="evidence" value="ECO:0007669"/>
    <property type="project" value="UniProtKB-KW"/>
</dbReference>
<evidence type="ECO:0000256" key="1">
    <source>
        <dbReference type="ARBA" id="ARBA00006938"/>
    </source>
</evidence>
<dbReference type="InterPro" id="IPR039599">
    <property type="entry name" value="RBM48"/>
</dbReference>
<keyword evidence="9" id="KW-1185">Reference proteome</keyword>
<dbReference type="InterPro" id="IPR012677">
    <property type="entry name" value="Nucleotide-bd_a/b_plait_sf"/>
</dbReference>
<evidence type="ECO:0000256" key="4">
    <source>
        <dbReference type="ARBA" id="ARBA00022728"/>
    </source>
</evidence>
<keyword evidence="4" id="KW-0747">Spliceosome</keyword>
<evidence type="ECO:0000256" key="5">
    <source>
        <dbReference type="ARBA" id="ARBA00022884"/>
    </source>
</evidence>
<evidence type="ECO:0000256" key="2">
    <source>
        <dbReference type="ARBA" id="ARBA00015189"/>
    </source>
</evidence>
<dbReference type="Proteomes" id="UP001153954">
    <property type="component" value="Unassembled WGS sequence"/>
</dbReference>
<comment type="function">
    <text evidence="7">As a component of the minor spliceosome, involved in the splicing of U12-type introns in pre-mRNAs.</text>
</comment>
<dbReference type="SUPFAM" id="SSF54928">
    <property type="entry name" value="RNA-binding domain, RBD"/>
    <property type="match status" value="1"/>
</dbReference>
<dbReference type="GO" id="GO:0008380">
    <property type="term" value="P:RNA splicing"/>
    <property type="evidence" value="ECO:0007669"/>
    <property type="project" value="UniProtKB-KW"/>
</dbReference>
<dbReference type="Gene3D" id="3.30.70.330">
    <property type="match status" value="1"/>
</dbReference>
<keyword evidence="3" id="KW-0507">mRNA processing</keyword>
<dbReference type="PANTHER" id="PTHR20957">
    <property type="entry name" value="RNA-BINDING PROTEIN 48"/>
    <property type="match status" value="1"/>
</dbReference>
<dbReference type="AlphaFoldDB" id="A0AAU9T939"/>
<comment type="similarity">
    <text evidence="1">Belongs to the RBM48 family.</text>
</comment>